<proteinExistence type="predicted"/>
<feature type="transmembrane region" description="Helical" evidence="1">
    <location>
        <begin position="36"/>
        <end position="57"/>
    </location>
</feature>
<keyword evidence="1" id="KW-0472">Membrane</keyword>
<dbReference type="EMBL" id="PNXY01000002">
    <property type="protein sequence ID" value="PMS33474.1"/>
    <property type="molecule type" value="Genomic_DNA"/>
</dbReference>
<organism evidence="2 5">
    <name type="scientific">Paraburkholderia rhynchosiae</name>
    <dbReference type="NCBI Taxonomy" id="487049"/>
    <lineage>
        <taxon>Bacteria</taxon>
        <taxon>Pseudomonadati</taxon>
        <taxon>Pseudomonadota</taxon>
        <taxon>Betaproteobacteria</taxon>
        <taxon>Burkholderiales</taxon>
        <taxon>Burkholderiaceae</taxon>
        <taxon>Paraburkholderia</taxon>
    </lineage>
</organism>
<keyword evidence="4" id="KW-1185">Reference proteome</keyword>
<evidence type="ECO:0000313" key="2">
    <source>
        <dbReference type="EMBL" id="CAB3681524.1"/>
    </source>
</evidence>
<name>A0A2N7WVT6_9BURK</name>
<evidence type="ECO:0000313" key="4">
    <source>
        <dbReference type="Proteomes" id="UP000235659"/>
    </source>
</evidence>
<dbReference type="AlphaFoldDB" id="A0A2N7WVT6"/>
<keyword evidence="1" id="KW-0812">Transmembrane</keyword>
<evidence type="ECO:0000313" key="3">
    <source>
        <dbReference type="EMBL" id="PMS33474.1"/>
    </source>
</evidence>
<dbReference type="EMBL" id="CADIJZ010000008">
    <property type="protein sequence ID" value="CAB3681524.1"/>
    <property type="molecule type" value="Genomic_DNA"/>
</dbReference>
<accession>A0A2N7WVT6</accession>
<gene>
    <name evidence="3" type="ORF">C0Z16_02505</name>
    <name evidence="2" type="ORF">LMG27174_02693</name>
</gene>
<evidence type="ECO:0000256" key="1">
    <source>
        <dbReference type="SAM" id="Phobius"/>
    </source>
</evidence>
<reference evidence="2 5" key="2">
    <citation type="submission" date="2020-04" db="EMBL/GenBank/DDBJ databases">
        <authorList>
            <person name="De Canck E."/>
        </authorList>
    </citation>
    <scope>NUCLEOTIDE SEQUENCE [LARGE SCALE GENOMIC DNA]</scope>
    <source>
        <strain evidence="2 5">LMG 27174</strain>
    </source>
</reference>
<protein>
    <submittedName>
        <fullName evidence="2">Uncharacterized protein</fullName>
    </submittedName>
</protein>
<keyword evidence="1" id="KW-1133">Transmembrane helix</keyword>
<evidence type="ECO:0000313" key="5">
    <source>
        <dbReference type="Proteomes" id="UP000494205"/>
    </source>
</evidence>
<feature type="transmembrane region" description="Helical" evidence="1">
    <location>
        <begin position="7"/>
        <end position="30"/>
    </location>
</feature>
<dbReference type="Proteomes" id="UP000494205">
    <property type="component" value="Unassembled WGS sequence"/>
</dbReference>
<reference evidence="3 4" key="1">
    <citation type="submission" date="2018-01" db="EMBL/GenBank/DDBJ databases">
        <title>Whole genome analyses suggest that Burkholderia sensu lato contains two further novel genera in the rhizoxinica-symbiotica group Mycetohabitans gen. nov., and Trinickia gen. nov.: implications for the evolution of diazotrophy and nodulation in the Burkholderiaceae.</title>
        <authorList>
            <person name="Estrada-de los Santos P."/>
            <person name="Palmer M."/>
            <person name="Chavez-Ramirez B."/>
            <person name="Beukes C."/>
            <person name="Steenkamp E.T."/>
            <person name="Hirsch A.M."/>
            <person name="Manyaka P."/>
            <person name="Maluk M."/>
            <person name="Lafos M."/>
            <person name="Crook M."/>
            <person name="Gross E."/>
            <person name="Simon M.F."/>
            <person name="Bueno dos Reis Junior F."/>
            <person name="Poole P.S."/>
            <person name="Venter S.N."/>
            <person name="James E.K."/>
        </authorList>
    </citation>
    <scope>NUCLEOTIDE SEQUENCE [LARGE SCALE GENOMIC DNA]</scope>
    <source>
        <strain evidence="3 4">WSM 3937</strain>
    </source>
</reference>
<sequence length="71" mass="7620">MKWTIGTIGTIGAVSFRVLLVSAGFALLIARSPTEQAIRLAGYAATAAFAALISFEIPRRNSRARRSKRAV</sequence>
<dbReference type="Proteomes" id="UP000235659">
    <property type="component" value="Unassembled WGS sequence"/>
</dbReference>